<sequence length="171" mass="18681">GHCKTAAGAWPPARACNRKTTHGELAVGEQETSVFRLPRLCHEERTLSESTRRCLTPALLHRAVNFSVSEASWRCCHSSYGILESLHAIPGRLHGQQQNKGDCDVAGGFVEKRRSRQSSPVTSADRSSFSISIPVNAKASLEQRHIVRNSSLRCQVCSVSSRHVSATHVGP</sequence>
<feature type="non-terminal residue" evidence="1">
    <location>
        <position position="171"/>
    </location>
</feature>
<dbReference type="Proteomes" id="UP001059041">
    <property type="component" value="Linkage Group LG17"/>
</dbReference>
<proteinExistence type="predicted"/>
<evidence type="ECO:0000313" key="1">
    <source>
        <dbReference type="EMBL" id="KAI7797977.1"/>
    </source>
</evidence>
<keyword evidence="2" id="KW-1185">Reference proteome</keyword>
<comment type="caution">
    <text evidence="1">The sequence shown here is derived from an EMBL/GenBank/DDBJ whole genome shotgun (WGS) entry which is preliminary data.</text>
</comment>
<dbReference type="AlphaFoldDB" id="A0A9W7TL14"/>
<organism evidence="1 2">
    <name type="scientific">Triplophysa rosa</name>
    <name type="common">Cave loach</name>
    <dbReference type="NCBI Taxonomy" id="992332"/>
    <lineage>
        <taxon>Eukaryota</taxon>
        <taxon>Metazoa</taxon>
        <taxon>Chordata</taxon>
        <taxon>Craniata</taxon>
        <taxon>Vertebrata</taxon>
        <taxon>Euteleostomi</taxon>
        <taxon>Actinopterygii</taxon>
        <taxon>Neopterygii</taxon>
        <taxon>Teleostei</taxon>
        <taxon>Ostariophysi</taxon>
        <taxon>Cypriniformes</taxon>
        <taxon>Nemacheilidae</taxon>
        <taxon>Triplophysa</taxon>
    </lineage>
</organism>
<accession>A0A9W7TL14</accession>
<name>A0A9W7TL14_TRIRA</name>
<evidence type="ECO:0000313" key="2">
    <source>
        <dbReference type="Proteomes" id="UP001059041"/>
    </source>
</evidence>
<reference evidence="1" key="1">
    <citation type="submission" date="2021-02" db="EMBL/GenBank/DDBJ databases">
        <title>Comparative genomics reveals that relaxation of natural selection precedes convergent phenotypic evolution of cavefish.</title>
        <authorList>
            <person name="Peng Z."/>
        </authorList>
    </citation>
    <scope>NUCLEOTIDE SEQUENCE</scope>
    <source>
        <tissue evidence="1">Muscle</tissue>
    </source>
</reference>
<protein>
    <submittedName>
        <fullName evidence="1">Uncharacterized protein</fullName>
    </submittedName>
</protein>
<gene>
    <name evidence="1" type="ORF">IRJ41_021235</name>
</gene>
<dbReference type="EMBL" id="JAFHDT010000017">
    <property type="protein sequence ID" value="KAI7797977.1"/>
    <property type="molecule type" value="Genomic_DNA"/>
</dbReference>